<dbReference type="SUPFAM" id="SSF81653">
    <property type="entry name" value="Calcium ATPase, transduction domain A"/>
    <property type="match status" value="1"/>
</dbReference>
<dbReference type="InterPro" id="IPR044492">
    <property type="entry name" value="P_typ_ATPase_HD_dom"/>
</dbReference>
<feature type="transmembrane region" description="Helical" evidence="11">
    <location>
        <begin position="176"/>
        <end position="197"/>
    </location>
</feature>
<evidence type="ECO:0000256" key="4">
    <source>
        <dbReference type="ARBA" id="ARBA00022692"/>
    </source>
</evidence>
<reference evidence="13" key="1">
    <citation type="submission" date="2016-10" db="EMBL/GenBank/DDBJ databases">
        <title>Sequence of Gallionella enrichment culture.</title>
        <authorList>
            <person name="Poehlein A."/>
            <person name="Muehling M."/>
            <person name="Daniel R."/>
        </authorList>
    </citation>
    <scope>NUCLEOTIDE SEQUENCE</scope>
</reference>
<evidence type="ECO:0000256" key="11">
    <source>
        <dbReference type="SAM" id="Phobius"/>
    </source>
</evidence>
<feature type="transmembrane region" description="Helical" evidence="11">
    <location>
        <begin position="402"/>
        <end position="424"/>
    </location>
</feature>
<dbReference type="GO" id="GO:0016491">
    <property type="term" value="F:oxidoreductase activity"/>
    <property type="evidence" value="ECO:0007669"/>
    <property type="project" value="InterPro"/>
</dbReference>
<dbReference type="Pfam" id="PF00122">
    <property type="entry name" value="E1-E2_ATPase"/>
    <property type="match status" value="1"/>
</dbReference>
<evidence type="ECO:0000256" key="6">
    <source>
        <dbReference type="ARBA" id="ARBA00022741"/>
    </source>
</evidence>
<dbReference type="Pfam" id="PF19335">
    <property type="entry name" value="HMBD"/>
    <property type="match status" value="2"/>
</dbReference>
<dbReference type="GO" id="GO:0055070">
    <property type="term" value="P:copper ion homeostasis"/>
    <property type="evidence" value="ECO:0007669"/>
    <property type="project" value="TreeGrafter"/>
</dbReference>
<dbReference type="InterPro" id="IPR023214">
    <property type="entry name" value="HAD_sf"/>
</dbReference>
<dbReference type="SUPFAM" id="SSF47240">
    <property type="entry name" value="Ferritin-like"/>
    <property type="match status" value="1"/>
</dbReference>
<dbReference type="InterPro" id="IPR001757">
    <property type="entry name" value="P_typ_ATPase"/>
</dbReference>
<dbReference type="GO" id="GO:0016887">
    <property type="term" value="F:ATP hydrolysis activity"/>
    <property type="evidence" value="ECO:0007669"/>
    <property type="project" value="InterPro"/>
</dbReference>
<dbReference type="SMART" id="SM00746">
    <property type="entry name" value="TRASH"/>
    <property type="match status" value="1"/>
</dbReference>
<gene>
    <name evidence="13" type="primary">silP_1</name>
    <name evidence="13" type="ORF">GALL_29790</name>
</gene>
<organism evidence="13">
    <name type="scientific">mine drainage metagenome</name>
    <dbReference type="NCBI Taxonomy" id="410659"/>
    <lineage>
        <taxon>unclassified sequences</taxon>
        <taxon>metagenomes</taxon>
        <taxon>ecological metagenomes</taxon>
    </lineage>
</organism>
<keyword evidence="7" id="KW-0067">ATP-binding</keyword>
<keyword evidence="5" id="KW-0479">Metal-binding</keyword>
<evidence type="ECO:0000313" key="13">
    <source>
        <dbReference type="EMBL" id="OIR16259.1"/>
    </source>
</evidence>
<dbReference type="Gene3D" id="3.40.1110.10">
    <property type="entry name" value="Calcium-transporting ATPase, cytoplasmic domain N"/>
    <property type="match status" value="1"/>
</dbReference>
<feature type="transmembrane region" description="Helical" evidence="11">
    <location>
        <begin position="146"/>
        <end position="164"/>
    </location>
</feature>
<comment type="caution">
    <text evidence="13">The sequence shown here is derived from an EMBL/GenBank/DDBJ whole genome shotgun (WGS) entry which is preliminary data.</text>
</comment>
<dbReference type="NCBIfam" id="TIGR01511">
    <property type="entry name" value="ATPase-IB1_Cu"/>
    <property type="match status" value="1"/>
</dbReference>
<dbReference type="Gene3D" id="1.10.620.20">
    <property type="entry name" value="Ribonucleotide Reductase, subunit A"/>
    <property type="match status" value="1"/>
</dbReference>
<dbReference type="InterPro" id="IPR018303">
    <property type="entry name" value="ATPase_P-typ_P_site"/>
</dbReference>
<keyword evidence="9 11" id="KW-1133">Transmembrane helix</keyword>
<evidence type="ECO:0000256" key="3">
    <source>
        <dbReference type="ARBA" id="ARBA00022475"/>
    </source>
</evidence>
<feature type="transmembrane region" description="Helical" evidence="11">
    <location>
        <begin position="746"/>
        <end position="765"/>
    </location>
</feature>
<dbReference type="InterPro" id="IPR012348">
    <property type="entry name" value="RNR-like"/>
</dbReference>
<dbReference type="SUPFAM" id="SSF81665">
    <property type="entry name" value="Calcium ATPase, transmembrane domain M"/>
    <property type="match status" value="1"/>
</dbReference>
<name>A0A1J5T815_9ZZZZ</name>
<dbReference type="GO" id="GO:0005886">
    <property type="term" value="C:plasma membrane"/>
    <property type="evidence" value="ECO:0007669"/>
    <property type="project" value="UniProtKB-SubCell"/>
</dbReference>
<dbReference type="PANTHER" id="PTHR43520:SF8">
    <property type="entry name" value="P-TYPE CU(+) TRANSPORTER"/>
    <property type="match status" value="1"/>
</dbReference>
<dbReference type="PANTHER" id="PTHR43520">
    <property type="entry name" value="ATP7, ISOFORM B"/>
    <property type="match status" value="1"/>
</dbReference>
<keyword evidence="4 11" id="KW-0812">Transmembrane</keyword>
<dbReference type="EMBL" id="MLJW01000007">
    <property type="protein sequence ID" value="OIR16259.1"/>
    <property type="molecule type" value="Genomic_DNA"/>
</dbReference>
<evidence type="ECO:0000256" key="10">
    <source>
        <dbReference type="ARBA" id="ARBA00023136"/>
    </source>
</evidence>
<keyword evidence="10 11" id="KW-0472">Membrane</keyword>
<dbReference type="PRINTS" id="PR00943">
    <property type="entry name" value="CUATPASE"/>
</dbReference>
<dbReference type="SFLD" id="SFLDS00003">
    <property type="entry name" value="Haloacid_Dehalogenase"/>
    <property type="match status" value="1"/>
</dbReference>
<evidence type="ECO:0000256" key="7">
    <source>
        <dbReference type="ARBA" id="ARBA00022840"/>
    </source>
</evidence>
<keyword evidence="3" id="KW-1003">Cell membrane</keyword>
<evidence type="ECO:0000256" key="2">
    <source>
        <dbReference type="ARBA" id="ARBA00006024"/>
    </source>
</evidence>
<dbReference type="GO" id="GO:0043682">
    <property type="term" value="F:P-type divalent copper transporter activity"/>
    <property type="evidence" value="ECO:0007669"/>
    <property type="project" value="TreeGrafter"/>
</dbReference>
<protein>
    <submittedName>
        <fullName evidence="13">Silver exporting P-type ATPase</fullName>
        <ecNumber evidence="13">3.6.3.53</ecNumber>
    </submittedName>
</protein>
<sequence length="800" mass="84612">MTTKTTDPVCKMQVTAEDGTLRADYASERYYFCSQHCLDKFQANPSAYLKPQAATQEQSAALYTCPMHPEVRQNGPGNCPKCGMALEPVEPAATRSNATEYTCPMHPEIVRNEPGSCPKCGMALEPRTGPSEDNTELNDMTRRFKASVALALPLFLIAMTSDLAPKLIPSSVSMTVLQWLEFALATPVVLWAGWPIFQRGWTSIVNRSLNMFSLIALGVGVAWSYSVVAMLLPESFPPSMHTMGGSIPVYFEAAATIMALVLMGQVMELRARSQTSAAIKLLLGLAPKTARIVRADGKEEDIPLEQAHPGDVLRVRPGEKVPVDGVVLDGASSLDESMVTGESIPVEKTAGAHLIGATVNGTGSLLMRAERVGSDTLLAQIVHMVSEAQRSRAPIQRLADVAAGYFVPAVILASLATLAVWGIWGPEPRLAHAIVNAVAVLIIACPCALGLATPMSIMVGTGRGAQAGVLIKNAEALETMEKVNTLVVDKTGTLTEGKPKLTSVIPLVGFDEGVVLWLSASLERASEHPLAAAIVNGAQEKGVKLTAVSEFRSITGKGVTGSIEGRTVALGNLKLLEELGIDAGDLPARAKTLRSDGQTVMLLAIDGKAAGLIGVADPVKESTAEAIRALHAEGVQVIMLTGDNRITAEAVATKLQIDRVEAEVLPEQKSAVIKQLQTQGRIVAMAGDGINDAPALAQAQVGIAMGTGTDVAMESAGITLIKGDLRGIVRALRLSRATMRNIRQNLFFAFIYNVIGIPVAAGVLYPFFGLLLSPIIAAAAMSFSSVSVITNALRLRSIKL</sequence>
<dbReference type="PROSITE" id="PS00154">
    <property type="entry name" value="ATPASE_E1_E2"/>
    <property type="match status" value="1"/>
</dbReference>
<dbReference type="NCBIfam" id="TIGR01525">
    <property type="entry name" value="ATPase-IB_hvy"/>
    <property type="match status" value="1"/>
</dbReference>
<evidence type="ECO:0000256" key="9">
    <source>
        <dbReference type="ARBA" id="ARBA00022989"/>
    </source>
</evidence>
<keyword evidence="6" id="KW-0547">Nucleotide-binding</keyword>
<dbReference type="GO" id="GO:0005507">
    <property type="term" value="F:copper ion binding"/>
    <property type="evidence" value="ECO:0007669"/>
    <property type="project" value="TreeGrafter"/>
</dbReference>
<dbReference type="InterPro" id="IPR059000">
    <property type="entry name" value="ATPase_P-type_domA"/>
</dbReference>
<dbReference type="InterPro" id="IPR045800">
    <property type="entry name" value="HMBD"/>
</dbReference>
<dbReference type="InterPro" id="IPR008250">
    <property type="entry name" value="ATPase_P-typ_transduc_dom_A_sf"/>
</dbReference>
<feature type="transmembrane region" description="Helical" evidence="11">
    <location>
        <begin position="209"/>
        <end position="232"/>
    </location>
</feature>
<evidence type="ECO:0000259" key="12">
    <source>
        <dbReference type="SMART" id="SM00746"/>
    </source>
</evidence>
<dbReference type="SUPFAM" id="SSF56784">
    <property type="entry name" value="HAD-like"/>
    <property type="match status" value="1"/>
</dbReference>
<feature type="domain" description="TRASH" evidence="12">
    <location>
        <begin position="7"/>
        <end position="45"/>
    </location>
</feature>
<dbReference type="InterPro" id="IPR023299">
    <property type="entry name" value="ATPase_P-typ_cyto_dom_N"/>
</dbReference>
<keyword evidence="8" id="KW-1278">Translocase</keyword>
<dbReference type="FunFam" id="2.70.150.10:FF:000020">
    <property type="entry name" value="Copper-exporting P-type ATPase A"/>
    <property type="match status" value="1"/>
</dbReference>
<keyword evidence="13" id="KW-0378">Hydrolase</keyword>
<dbReference type="SFLD" id="SFLDF00027">
    <property type="entry name" value="p-type_atpase"/>
    <property type="match status" value="1"/>
</dbReference>
<evidence type="ECO:0000256" key="5">
    <source>
        <dbReference type="ARBA" id="ARBA00022723"/>
    </source>
</evidence>
<dbReference type="Gene3D" id="3.40.50.1000">
    <property type="entry name" value="HAD superfamily/HAD-like"/>
    <property type="match status" value="1"/>
</dbReference>
<feature type="transmembrane region" description="Helical" evidence="11">
    <location>
        <begin position="771"/>
        <end position="793"/>
    </location>
</feature>
<feature type="transmembrane region" description="Helical" evidence="11">
    <location>
        <begin position="430"/>
        <end position="453"/>
    </location>
</feature>
<comment type="similarity">
    <text evidence="2">Belongs to the cation transport ATPase (P-type) (TC 3.A.3) family. Type IB subfamily.</text>
</comment>
<dbReference type="NCBIfam" id="TIGR01494">
    <property type="entry name" value="ATPase_P-type"/>
    <property type="match status" value="1"/>
</dbReference>
<dbReference type="PRINTS" id="PR00119">
    <property type="entry name" value="CATATPASE"/>
</dbReference>
<dbReference type="InterPro" id="IPR027256">
    <property type="entry name" value="P-typ_ATPase_IB"/>
</dbReference>
<evidence type="ECO:0000256" key="1">
    <source>
        <dbReference type="ARBA" id="ARBA00004651"/>
    </source>
</evidence>
<dbReference type="InterPro" id="IPR011017">
    <property type="entry name" value="TRASH_dom"/>
</dbReference>
<dbReference type="CDD" id="cd02094">
    <property type="entry name" value="P-type_ATPase_Cu-like"/>
    <property type="match status" value="1"/>
</dbReference>
<comment type="subcellular location">
    <subcellularLocation>
        <location evidence="1">Cell membrane</location>
        <topology evidence="1">Multi-pass membrane protein</topology>
    </subcellularLocation>
</comment>
<dbReference type="InterPro" id="IPR009078">
    <property type="entry name" value="Ferritin-like_SF"/>
</dbReference>
<dbReference type="Pfam" id="PF00702">
    <property type="entry name" value="Hydrolase"/>
    <property type="match status" value="1"/>
</dbReference>
<dbReference type="InterPro" id="IPR023298">
    <property type="entry name" value="ATPase_P-typ_TM_dom_sf"/>
</dbReference>
<dbReference type="AlphaFoldDB" id="A0A1J5T815"/>
<proteinExistence type="inferred from homology"/>
<feature type="transmembrane region" description="Helical" evidence="11">
    <location>
        <begin position="247"/>
        <end position="266"/>
    </location>
</feature>
<dbReference type="InterPro" id="IPR036412">
    <property type="entry name" value="HAD-like_sf"/>
</dbReference>
<dbReference type="Pfam" id="PF04945">
    <property type="entry name" value="YHS"/>
    <property type="match status" value="1"/>
</dbReference>
<dbReference type="SFLD" id="SFLDG00002">
    <property type="entry name" value="C1.7:_P-type_atpase_like"/>
    <property type="match status" value="1"/>
</dbReference>
<dbReference type="EC" id="3.6.3.53" evidence="13"/>
<dbReference type="InterPro" id="IPR007029">
    <property type="entry name" value="YHS_dom"/>
</dbReference>
<evidence type="ECO:0000256" key="8">
    <source>
        <dbReference type="ARBA" id="ARBA00022967"/>
    </source>
</evidence>
<dbReference type="GO" id="GO:0005524">
    <property type="term" value="F:ATP binding"/>
    <property type="evidence" value="ECO:0007669"/>
    <property type="project" value="UniProtKB-KW"/>
</dbReference>
<accession>A0A1J5T815</accession>
<dbReference type="Gene3D" id="2.70.150.10">
    <property type="entry name" value="Calcium-transporting ATPase, cytoplasmic transduction domain A"/>
    <property type="match status" value="1"/>
</dbReference>